<sequence length="130" mass="14331">MFYSFTHTVTTADIVTAKKRLELPLTAGVIHQVDMLFQDGANHEVNIQIFYANFQLWPSNRGATIKGNATVVSFREFYELTHGSVALHAFIWGDGVVDDIDVVINVGLLPKAILQPLSFDELLAAASGLR</sequence>
<dbReference type="EMBL" id="LAZR01007066">
    <property type="protein sequence ID" value="KKM87698.1"/>
    <property type="molecule type" value="Genomic_DNA"/>
</dbReference>
<organism evidence="1">
    <name type="scientific">marine sediment metagenome</name>
    <dbReference type="NCBI Taxonomy" id="412755"/>
    <lineage>
        <taxon>unclassified sequences</taxon>
        <taxon>metagenomes</taxon>
        <taxon>ecological metagenomes</taxon>
    </lineage>
</organism>
<reference evidence="1" key="1">
    <citation type="journal article" date="2015" name="Nature">
        <title>Complex archaea that bridge the gap between prokaryotes and eukaryotes.</title>
        <authorList>
            <person name="Spang A."/>
            <person name="Saw J.H."/>
            <person name="Jorgensen S.L."/>
            <person name="Zaremba-Niedzwiedzka K."/>
            <person name="Martijn J."/>
            <person name="Lind A.E."/>
            <person name="van Eijk R."/>
            <person name="Schleper C."/>
            <person name="Guy L."/>
            <person name="Ettema T.J."/>
        </authorList>
    </citation>
    <scope>NUCLEOTIDE SEQUENCE</scope>
</reference>
<comment type="caution">
    <text evidence="1">The sequence shown here is derived from an EMBL/GenBank/DDBJ whole genome shotgun (WGS) entry which is preliminary data.</text>
</comment>
<evidence type="ECO:0000313" key="1">
    <source>
        <dbReference type="EMBL" id="KKM87698.1"/>
    </source>
</evidence>
<protein>
    <recommendedName>
        <fullName evidence="2">Malectin domain-containing protein</fullName>
    </recommendedName>
</protein>
<dbReference type="AlphaFoldDB" id="A0A0F9L1F5"/>
<evidence type="ECO:0008006" key="2">
    <source>
        <dbReference type="Google" id="ProtNLM"/>
    </source>
</evidence>
<accession>A0A0F9L1F5</accession>
<gene>
    <name evidence="1" type="ORF">LCGC14_1266240</name>
</gene>
<proteinExistence type="predicted"/>
<name>A0A0F9L1F5_9ZZZZ</name>